<evidence type="ECO:0000259" key="4">
    <source>
        <dbReference type="Pfam" id="PF25954"/>
    </source>
</evidence>
<dbReference type="Gene3D" id="2.40.50.100">
    <property type="match status" value="1"/>
</dbReference>
<gene>
    <name evidence="5" type="ORF">CR164_07755</name>
</gene>
<feature type="chain" id="PRO_5016363867" evidence="2">
    <location>
        <begin position="21"/>
        <end position="389"/>
    </location>
</feature>
<dbReference type="EMBL" id="PDNZ01000005">
    <property type="protein sequence ID" value="PWW81727.1"/>
    <property type="molecule type" value="Genomic_DNA"/>
</dbReference>
<feature type="domain" description="Multidrug resistance protein MdtA-like alpha-helical hairpin" evidence="3">
    <location>
        <begin position="109"/>
        <end position="173"/>
    </location>
</feature>
<evidence type="ECO:0000256" key="2">
    <source>
        <dbReference type="SAM" id="SignalP"/>
    </source>
</evidence>
<dbReference type="SUPFAM" id="SSF111369">
    <property type="entry name" value="HlyD-like secretion proteins"/>
    <property type="match status" value="1"/>
</dbReference>
<feature type="domain" description="CusB-like beta-barrel" evidence="4">
    <location>
        <begin position="213"/>
        <end position="288"/>
    </location>
</feature>
<evidence type="ECO:0000313" key="6">
    <source>
        <dbReference type="Proteomes" id="UP000246278"/>
    </source>
</evidence>
<sequence length="389" mass="42925">MRRNPCKVLAWCLGTFITMALLSCGGGENTSDSDVEKRRKVPVEYPQVIDAQTAYNYPGEIKAWKETSLSFRVDGPLVDIAKKPGERVFQEELLMQLDPRDYRDRIRILEAELDGALARANKASQDFARAKQLFAKNVIAKADYDLARSNAASQNASVKNIQAQLSVAQHQLKDTSLRAPYDGIVTAQLVENHEMIRAGQIVMRMHDISTLEINTNIPENDIGHLLLQKGSKAVLTVPSLSGRLFTAALKEWSTEADKTTRTYKVTFSLPAPQDRSLLPGMTAEITLRNLKARKPVMTVPLDAVTADSEGNSIIWIYDEKSGMVGSKTIATAEMHDDSRIIVNGGLDGNELIITGGVHFLVEGMQVEPLKPSTVDTLNPEHRKGQESTL</sequence>
<evidence type="ECO:0000313" key="5">
    <source>
        <dbReference type="EMBL" id="PWW81727.1"/>
    </source>
</evidence>
<feature type="signal peptide" evidence="2">
    <location>
        <begin position="1"/>
        <end position="20"/>
    </location>
</feature>
<dbReference type="GO" id="GO:1990281">
    <property type="term" value="C:efflux pump complex"/>
    <property type="evidence" value="ECO:0007669"/>
    <property type="project" value="TreeGrafter"/>
</dbReference>
<dbReference type="GO" id="GO:0015562">
    <property type="term" value="F:efflux transmembrane transporter activity"/>
    <property type="evidence" value="ECO:0007669"/>
    <property type="project" value="TreeGrafter"/>
</dbReference>
<comment type="similarity">
    <text evidence="1">Belongs to the membrane fusion protein (MFP) (TC 8.A.1) family.</text>
</comment>
<comment type="caution">
    <text evidence="5">The sequence shown here is derived from an EMBL/GenBank/DDBJ whole genome shotgun (WGS) entry which is preliminary data.</text>
</comment>
<dbReference type="Pfam" id="PF25876">
    <property type="entry name" value="HH_MFP_RND"/>
    <property type="match status" value="1"/>
</dbReference>
<dbReference type="OrthoDB" id="5508703at2"/>
<keyword evidence="6" id="KW-1185">Reference proteome</keyword>
<name>A0A317T7G6_9CHLB</name>
<dbReference type="RefSeq" id="WP_110023375.1">
    <property type="nucleotide sequence ID" value="NZ_PDNZ01000005.1"/>
</dbReference>
<dbReference type="InterPro" id="IPR058792">
    <property type="entry name" value="Beta-barrel_RND_2"/>
</dbReference>
<dbReference type="InterPro" id="IPR058624">
    <property type="entry name" value="MdtA-like_HH"/>
</dbReference>
<dbReference type="NCBIfam" id="TIGR01730">
    <property type="entry name" value="RND_mfp"/>
    <property type="match status" value="1"/>
</dbReference>
<dbReference type="PANTHER" id="PTHR30469:SF20">
    <property type="entry name" value="EFFLUX RND TRANSPORTER PERIPLASMIC ADAPTOR SUBUNIT"/>
    <property type="match status" value="1"/>
</dbReference>
<dbReference type="PROSITE" id="PS51257">
    <property type="entry name" value="PROKAR_LIPOPROTEIN"/>
    <property type="match status" value="1"/>
</dbReference>
<dbReference type="Gene3D" id="2.40.420.20">
    <property type="match status" value="1"/>
</dbReference>
<dbReference type="PANTHER" id="PTHR30469">
    <property type="entry name" value="MULTIDRUG RESISTANCE PROTEIN MDTA"/>
    <property type="match status" value="1"/>
</dbReference>
<dbReference type="Gene3D" id="2.40.30.170">
    <property type="match status" value="1"/>
</dbReference>
<accession>A0A317T7G6</accession>
<evidence type="ECO:0000256" key="1">
    <source>
        <dbReference type="ARBA" id="ARBA00009477"/>
    </source>
</evidence>
<dbReference type="AlphaFoldDB" id="A0A317T7G6"/>
<organism evidence="5 6">
    <name type="scientific">Prosthecochloris marina</name>
    <dbReference type="NCBI Taxonomy" id="2017681"/>
    <lineage>
        <taxon>Bacteria</taxon>
        <taxon>Pseudomonadati</taxon>
        <taxon>Chlorobiota</taxon>
        <taxon>Chlorobiia</taxon>
        <taxon>Chlorobiales</taxon>
        <taxon>Chlorobiaceae</taxon>
        <taxon>Prosthecochloris</taxon>
    </lineage>
</organism>
<dbReference type="InterPro" id="IPR006143">
    <property type="entry name" value="RND_pump_MFP"/>
</dbReference>
<dbReference type="Pfam" id="PF25954">
    <property type="entry name" value="Beta-barrel_RND_2"/>
    <property type="match status" value="1"/>
</dbReference>
<dbReference type="Gene3D" id="1.10.287.470">
    <property type="entry name" value="Helix hairpin bin"/>
    <property type="match status" value="1"/>
</dbReference>
<evidence type="ECO:0000259" key="3">
    <source>
        <dbReference type="Pfam" id="PF25876"/>
    </source>
</evidence>
<keyword evidence="2" id="KW-0732">Signal</keyword>
<reference evidence="6" key="1">
    <citation type="submission" date="2017-10" db="EMBL/GenBank/DDBJ databases">
        <authorList>
            <person name="Gaisin V.A."/>
            <person name="Rysina M.S."/>
            <person name="Grouzdev D.S."/>
        </authorList>
    </citation>
    <scope>NUCLEOTIDE SEQUENCE [LARGE SCALE GENOMIC DNA]</scope>
    <source>
        <strain evidence="6">V1</strain>
    </source>
</reference>
<protein>
    <submittedName>
        <fullName evidence="5">Uncharacterized protein</fullName>
    </submittedName>
</protein>
<proteinExistence type="inferred from homology"/>
<dbReference type="Proteomes" id="UP000246278">
    <property type="component" value="Unassembled WGS sequence"/>
</dbReference>